<sequence>MRPQITDIDKLLEKPRDLETQSLSSKDARARGYGLMRLPSHLHGLWVALEEQVLEKCLIEAGSLWFMQMLHASEEL</sequence>
<comment type="caution">
    <text evidence="1">The sequence shown here is derived from an EMBL/GenBank/DDBJ whole genome shotgun (WGS) entry which is preliminary data.</text>
</comment>
<evidence type="ECO:0000313" key="2">
    <source>
        <dbReference type="Proteomes" id="UP000821845"/>
    </source>
</evidence>
<keyword evidence="2" id="KW-1185">Reference proteome</keyword>
<dbReference type="EMBL" id="CM023481">
    <property type="protein sequence ID" value="KAH6943821.1"/>
    <property type="molecule type" value="Genomic_DNA"/>
</dbReference>
<reference evidence="1" key="1">
    <citation type="submission" date="2020-05" db="EMBL/GenBank/DDBJ databases">
        <title>Large-scale comparative analyses of tick genomes elucidate their genetic diversity and vector capacities.</title>
        <authorList>
            <person name="Jia N."/>
            <person name="Wang J."/>
            <person name="Shi W."/>
            <person name="Du L."/>
            <person name="Sun Y."/>
            <person name="Zhan W."/>
            <person name="Jiang J."/>
            <person name="Wang Q."/>
            <person name="Zhang B."/>
            <person name="Ji P."/>
            <person name="Sakyi L.B."/>
            <person name="Cui X."/>
            <person name="Yuan T."/>
            <person name="Jiang B."/>
            <person name="Yang W."/>
            <person name="Lam T.T.-Y."/>
            <person name="Chang Q."/>
            <person name="Ding S."/>
            <person name="Wang X."/>
            <person name="Zhu J."/>
            <person name="Ruan X."/>
            <person name="Zhao L."/>
            <person name="Wei J."/>
            <person name="Que T."/>
            <person name="Du C."/>
            <person name="Cheng J."/>
            <person name="Dai P."/>
            <person name="Han X."/>
            <person name="Huang E."/>
            <person name="Gao Y."/>
            <person name="Liu J."/>
            <person name="Shao H."/>
            <person name="Ye R."/>
            <person name="Li L."/>
            <person name="Wei W."/>
            <person name="Wang X."/>
            <person name="Wang C."/>
            <person name="Yang T."/>
            <person name="Huo Q."/>
            <person name="Li W."/>
            <person name="Guo W."/>
            <person name="Chen H."/>
            <person name="Zhou L."/>
            <person name="Ni X."/>
            <person name="Tian J."/>
            <person name="Zhou Y."/>
            <person name="Sheng Y."/>
            <person name="Liu T."/>
            <person name="Pan Y."/>
            <person name="Xia L."/>
            <person name="Li J."/>
            <person name="Zhao F."/>
            <person name="Cao W."/>
        </authorList>
    </citation>
    <scope>NUCLEOTIDE SEQUENCE</scope>
    <source>
        <strain evidence="1">Hyas-2018</strain>
    </source>
</reference>
<gene>
    <name evidence="1" type="ORF">HPB50_000115</name>
</gene>
<accession>A0ACB7TCH4</accession>
<protein>
    <submittedName>
        <fullName evidence="1">Uncharacterized protein</fullName>
    </submittedName>
</protein>
<organism evidence="1 2">
    <name type="scientific">Hyalomma asiaticum</name>
    <name type="common">Tick</name>
    <dbReference type="NCBI Taxonomy" id="266040"/>
    <lineage>
        <taxon>Eukaryota</taxon>
        <taxon>Metazoa</taxon>
        <taxon>Ecdysozoa</taxon>
        <taxon>Arthropoda</taxon>
        <taxon>Chelicerata</taxon>
        <taxon>Arachnida</taxon>
        <taxon>Acari</taxon>
        <taxon>Parasitiformes</taxon>
        <taxon>Ixodida</taxon>
        <taxon>Ixodoidea</taxon>
        <taxon>Ixodidae</taxon>
        <taxon>Hyalomminae</taxon>
        <taxon>Hyalomma</taxon>
    </lineage>
</organism>
<dbReference type="Proteomes" id="UP000821845">
    <property type="component" value="Chromosome 1"/>
</dbReference>
<proteinExistence type="predicted"/>
<evidence type="ECO:0000313" key="1">
    <source>
        <dbReference type="EMBL" id="KAH6943821.1"/>
    </source>
</evidence>
<name>A0ACB7TCH4_HYAAI</name>